<accession>A0A6A8ABE9</accession>
<dbReference type="Proteomes" id="UP000435138">
    <property type="component" value="Unassembled WGS sequence"/>
</dbReference>
<evidence type="ECO:0000313" key="2">
    <source>
        <dbReference type="Proteomes" id="UP000435138"/>
    </source>
</evidence>
<dbReference type="AlphaFoldDB" id="A0A6A8ABE9"/>
<reference evidence="1 2" key="1">
    <citation type="submission" date="2019-11" db="EMBL/GenBank/DDBJ databases">
        <title>Genome analysis of Rhizobacterium cereale a novel genus and species isolated from maize roots in North Spain.</title>
        <authorList>
            <person name="Menendez E."/>
            <person name="Flores-Felix J.D."/>
            <person name="Ramirez-Bahena M.-H."/>
            <person name="Igual J.M."/>
            <person name="Garcia-Fraile P."/>
            <person name="Peix A."/>
            <person name="Velazquez E."/>
        </authorList>
    </citation>
    <scope>NUCLEOTIDE SEQUENCE [LARGE SCALE GENOMIC DNA]</scope>
    <source>
        <strain evidence="1 2">RZME27</strain>
    </source>
</reference>
<comment type="caution">
    <text evidence="1">The sequence shown here is derived from an EMBL/GenBank/DDBJ whole genome shotgun (WGS) entry which is preliminary data.</text>
</comment>
<gene>
    <name evidence="1" type="ORF">GAO09_18690</name>
</gene>
<protein>
    <submittedName>
        <fullName evidence="1">Uncharacterized protein</fullName>
    </submittedName>
</protein>
<sequence>MRPAQLSISPSAHSGVFAGLDHQGEWTSAVQPDGLRNLLGVTVCDMEWTETLTYVELLSNLRQAPRTLSFIDGQTALRLSIDADCRAVLANRILLPASRTLSMMARWQGGGPLKSRFDTKGFVDALLTFVPRCHVALVGAGLPRLEAMRAHLSQHAPWHMLTVVRATDIGNGIVAPEGVAGFVGSVPDLVIVDACGFGEEIRFEQAVSLRHNGLIVMAGAAFNGRNP</sequence>
<evidence type="ECO:0000313" key="1">
    <source>
        <dbReference type="EMBL" id="MQY48069.1"/>
    </source>
</evidence>
<dbReference type="RefSeq" id="WP_153355823.1">
    <property type="nucleotide sequence ID" value="NZ_JAYKOO010000015.1"/>
</dbReference>
<organism evidence="1 2">
    <name type="scientific">Endobacterium cereale</name>
    <dbReference type="NCBI Taxonomy" id="2663029"/>
    <lineage>
        <taxon>Bacteria</taxon>
        <taxon>Pseudomonadati</taxon>
        <taxon>Pseudomonadota</taxon>
        <taxon>Alphaproteobacteria</taxon>
        <taxon>Hyphomicrobiales</taxon>
        <taxon>Rhizobiaceae</taxon>
        <taxon>Endobacterium</taxon>
    </lineage>
</organism>
<dbReference type="EMBL" id="WIXI01000047">
    <property type="protein sequence ID" value="MQY48069.1"/>
    <property type="molecule type" value="Genomic_DNA"/>
</dbReference>
<proteinExistence type="predicted"/>
<keyword evidence="2" id="KW-1185">Reference proteome</keyword>
<name>A0A6A8ABE9_9HYPH</name>